<gene>
    <name evidence="1" type="ORF">KT71_17381</name>
</gene>
<accession>A4A441</accession>
<dbReference type="eggNOG" id="ENOG5033ZSV">
    <property type="taxonomic scope" value="Bacteria"/>
</dbReference>
<dbReference type="AlphaFoldDB" id="A4A441"/>
<sequence length="197" mass="21725">MNRNPYKNPNPQGKGLVPVMAHWQETRPATVRAKAPAELLFDWFASVLVLSAKFQFKPAMGQLYFLYAKGGEWQLSLVGPDEWGDRDMGDCLGTCELAGDMTWSITPDEGIGDNERLQNALGSLVDAFMSSLESDEALDAHLPGYRRELPYYQRMLATGLGASLRQSATAANSLQSPLKLMLEEAGAGFTRRLLHSD</sequence>
<organism evidence="1 2">
    <name type="scientific">Congregibacter litoralis KT71</name>
    <dbReference type="NCBI Taxonomy" id="314285"/>
    <lineage>
        <taxon>Bacteria</taxon>
        <taxon>Pseudomonadati</taxon>
        <taxon>Pseudomonadota</taxon>
        <taxon>Gammaproteobacteria</taxon>
        <taxon>Cellvibrionales</taxon>
        <taxon>Halieaceae</taxon>
        <taxon>Congregibacter</taxon>
    </lineage>
</organism>
<dbReference type="EMBL" id="AAOA02000001">
    <property type="protein sequence ID" value="EAQ99464.1"/>
    <property type="molecule type" value="Genomic_DNA"/>
</dbReference>
<dbReference type="Pfam" id="PF10504">
    <property type="entry name" value="DUF2452"/>
    <property type="match status" value="1"/>
</dbReference>
<dbReference type="STRING" id="314285.KT71_17381"/>
<protein>
    <recommendedName>
        <fullName evidence="3">DUF2452 domain-containing protein</fullName>
    </recommendedName>
</protein>
<dbReference type="HOGENOM" id="CLU_109762_0_0_6"/>
<evidence type="ECO:0000313" key="2">
    <source>
        <dbReference type="Proteomes" id="UP000019205"/>
    </source>
</evidence>
<keyword evidence="2" id="KW-1185">Reference proteome</keyword>
<dbReference type="RefSeq" id="WP_008295918.1">
    <property type="nucleotide sequence ID" value="NZ_CM002299.1"/>
</dbReference>
<dbReference type="Proteomes" id="UP000019205">
    <property type="component" value="Chromosome"/>
</dbReference>
<evidence type="ECO:0000313" key="1">
    <source>
        <dbReference type="EMBL" id="EAQ99464.1"/>
    </source>
</evidence>
<reference evidence="1 2" key="1">
    <citation type="journal article" date="2007" name="Proc. Natl. Acad. Sci. U.S.A.">
        <title>Characterization of a marine gammaproteobacterium capable of aerobic anoxygenic photosynthesis.</title>
        <authorList>
            <person name="Fuchs B.M."/>
            <person name="Spring S."/>
            <person name="Teeling H."/>
            <person name="Quast C."/>
            <person name="Wulf J."/>
            <person name="Schattenhofer M."/>
            <person name="Yan S."/>
            <person name="Ferriera S."/>
            <person name="Johnson J."/>
            <person name="Glockner F.O."/>
            <person name="Amann R."/>
        </authorList>
    </citation>
    <scope>NUCLEOTIDE SEQUENCE [LARGE SCALE GENOMIC DNA]</scope>
    <source>
        <strain evidence="1">KT71</strain>
    </source>
</reference>
<evidence type="ECO:0008006" key="3">
    <source>
        <dbReference type="Google" id="ProtNLM"/>
    </source>
</evidence>
<proteinExistence type="predicted"/>
<comment type="caution">
    <text evidence="1">The sequence shown here is derived from an EMBL/GenBank/DDBJ whole genome shotgun (WGS) entry which is preliminary data.</text>
</comment>
<dbReference type="InterPro" id="IPR019534">
    <property type="entry name" value="DUF2452"/>
</dbReference>
<reference evidence="1 2" key="2">
    <citation type="journal article" date="2009" name="PLoS ONE">
        <title>The photosynthetic apparatus and its regulation in the aerobic gammaproteobacterium Congregibacter litoralis gen. nov., sp. nov.</title>
        <authorList>
            <person name="Spring S."/>
            <person name="Lunsdorf H."/>
            <person name="Fuchs B.M."/>
            <person name="Tindall B.J."/>
        </authorList>
    </citation>
    <scope>NUCLEOTIDE SEQUENCE [LARGE SCALE GENOMIC DNA]</scope>
    <source>
        <strain evidence="1">KT71</strain>
    </source>
</reference>
<name>A4A441_9GAMM</name>
<dbReference type="OrthoDB" id="662061at2"/>